<reference evidence="2 3" key="1">
    <citation type="submission" date="2023-07" db="EMBL/GenBank/DDBJ databases">
        <title>Sequencing the genomes of 1000 actinobacteria strains.</title>
        <authorList>
            <person name="Klenk H.-P."/>
        </authorList>
    </citation>
    <scope>NUCLEOTIDE SEQUENCE [LARGE SCALE GENOMIC DNA]</scope>
    <source>
        <strain evidence="2 3">DSM 22966</strain>
    </source>
</reference>
<protein>
    <submittedName>
        <fullName evidence="2">Uncharacterized protein</fullName>
    </submittedName>
</protein>
<dbReference type="RefSeq" id="WP_310169891.1">
    <property type="nucleotide sequence ID" value="NZ_BAABHE010000002.1"/>
</dbReference>
<dbReference type="Proteomes" id="UP001183794">
    <property type="component" value="Unassembled WGS sequence"/>
</dbReference>
<comment type="caution">
    <text evidence="2">The sequence shown here is derived from an EMBL/GenBank/DDBJ whole genome shotgun (WGS) entry which is preliminary data.</text>
</comment>
<gene>
    <name evidence="2" type="ORF">J2S62_000033</name>
</gene>
<proteinExistence type="predicted"/>
<keyword evidence="1" id="KW-0812">Transmembrane</keyword>
<organism evidence="2 3">
    <name type="scientific">Enteractinococcus fodinae</name>
    <dbReference type="NCBI Taxonomy" id="684663"/>
    <lineage>
        <taxon>Bacteria</taxon>
        <taxon>Bacillati</taxon>
        <taxon>Actinomycetota</taxon>
        <taxon>Actinomycetes</taxon>
        <taxon>Micrococcales</taxon>
        <taxon>Micrococcaceae</taxon>
    </lineage>
</organism>
<name>A0ABU2AX89_9MICC</name>
<dbReference type="EMBL" id="JAVDYJ010000001">
    <property type="protein sequence ID" value="MDR7345776.1"/>
    <property type="molecule type" value="Genomic_DNA"/>
</dbReference>
<sequence>MLITATEDPSLYVRMNDGITIAVAIFAVIISIIAMITGHTRETEANEIAREARDEARRANQIAHEALTIGTMDSKRQYAISLQPLVEAAAGVDDYLRLMTYGATPREYEVKASEIQSLLSEASGIPAAGSLAQKYIIYGLHMMMFAVSFSVQLTVYEGPQREAFFDLNDEVRNRLGRYSHALRGVPLESENSKKLEEKVKLAAVDLEFIARANRKAMARDINSHDD</sequence>
<evidence type="ECO:0000313" key="2">
    <source>
        <dbReference type="EMBL" id="MDR7345776.1"/>
    </source>
</evidence>
<evidence type="ECO:0000313" key="3">
    <source>
        <dbReference type="Proteomes" id="UP001183794"/>
    </source>
</evidence>
<evidence type="ECO:0000256" key="1">
    <source>
        <dbReference type="SAM" id="Phobius"/>
    </source>
</evidence>
<accession>A0ABU2AX89</accession>
<keyword evidence="3" id="KW-1185">Reference proteome</keyword>
<feature type="transmembrane region" description="Helical" evidence="1">
    <location>
        <begin position="18"/>
        <end position="36"/>
    </location>
</feature>
<feature type="transmembrane region" description="Helical" evidence="1">
    <location>
        <begin position="135"/>
        <end position="156"/>
    </location>
</feature>
<keyword evidence="1" id="KW-0472">Membrane</keyword>
<keyword evidence="1" id="KW-1133">Transmembrane helix</keyword>